<protein>
    <submittedName>
        <fullName evidence="2">Uncharacterized protein</fullName>
    </submittedName>
</protein>
<evidence type="ECO:0000313" key="2">
    <source>
        <dbReference type="EMBL" id="EZG69600.1"/>
    </source>
</evidence>
<feature type="compositionally biased region" description="Polar residues" evidence="1">
    <location>
        <begin position="424"/>
        <end position="447"/>
    </location>
</feature>
<dbReference type="RefSeq" id="XP_011129994.1">
    <property type="nucleotide sequence ID" value="XM_011131692.1"/>
</dbReference>
<name>A0A023B8M9_GRENI</name>
<gene>
    <name evidence="2" type="ORF">GNI_057450</name>
</gene>
<reference evidence="2" key="1">
    <citation type="submission" date="2013-12" db="EMBL/GenBank/DDBJ databases">
        <authorList>
            <person name="Omoto C.K."/>
            <person name="Sibley D."/>
            <person name="Venepally P."/>
            <person name="Hadjithomas M."/>
            <person name="Karamycheva S."/>
            <person name="Brunk B."/>
            <person name="Roos D."/>
            <person name="Caler E."/>
            <person name="Lorenzi H."/>
        </authorList>
    </citation>
    <scope>NUCLEOTIDE SEQUENCE</scope>
</reference>
<organism evidence="2 3">
    <name type="scientific">Gregarina niphandrodes</name>
    <name type="common">Septate eugregarine</name>
    <dbReference type="NCBI Taxonomy" id="110365"/>
    <lineage>
        <taxon>Eukaryota</taxon>
        <taxon>Sar</taxon>
        <taxon>Alveolata</taxon>
        <taxon>Apicomplexa</taxon>
        <taxon>Conoidasida</taxon>
        <taxon>Gregarinasina</taxon>
        <taxon>Eugregarinorida</taxon>
        <taxon>Gregarinidae</taxon>
        <taxon>Gregarina</taxon>
    </lineage>
</organism>
<evidence type="ECO:0000256" key="1">
    <source>
        <dbReference type="SAM" id="MobiDB-lite"/>
    </source>
</evidence>
<feature type="region of interest" description="Disordered" evidence="1">
    <location>
        <begin position="424"/>
        <end position="541"/>
    </location>
</feature>
<dbReference type="Proteomes" id="UP000019763">
    <property type="component" value="Unassembled WGS sequence"/>
</dbReference>
<sequence length="541" mass="59574">MRSEGLSPQMAMPASYVLHQKKVSGHQRAYSKENRRFESYPHSALGLGGSALGDSEALYMADAQLPLGVVEYPEYGLPAHYYQPEPHGMHSRSRSQRGRPLLAQSPGARSIGHARMASGAGSISPFATLGVPTLPTVTVMTFCQDVFIERHGALQLLCVLNKVPLRLTVLKSTDDTRHIVDSLQMRPGGLLTPSYPVLQLGQRCYVLYLASARVLARHLGMYGVDLDGDYYADAIAERLQRWFDYQDRAVGNLKGLRSALRRKDRGERVAQDRKQLADYLSHRPYLYQVLAEMLGSWKHLYRPDCPSANWLDPLFATHLTDDLIIDLFLWPQHLTSWTRTQELIRSAQGIDSNPITSNLLDVGPINNSPTSLSQVIPYEHRLTVDALLNASYIKSHFTQLVTYFPDIGRFLASRILWVMRESSNTASSTPQPNSVAPTGPLTSSQLRPQPGAQTGAQAGAQAGVQAGVQSSDKLGAQTNENVGTQPASSTSSRETKLASAQSAEGWTGCVQDLRPETQAARKAPCLQQWPSDPALAQRQSY</sequence>
<comment type="caution">
    <text evidence="2">The sequence shown here is derived from an EMBL/GenBank/DDBJ whole genome shotgun (WGS) entry which is preliminary data.</text>
</comment>
<keyword evidence="3" id="KW-1185">Reference proteome</keyword>
<dbReference type="EMBL" id="AFNH02000436">
    <property type="protein sequence ID" value="EZG69600.1"/>
    <property type="molecule type" value="Genomic_DNA"/>
</dbReference>
<dbReference type="AlphaFoldDB" id="A0A023B8M9"/>
<feature type="compositionally biased region" description="Polar residues" evidence="1">
    <location>
        <begin position="470"/>
        <end position="504"/>
    </location>
</feature>
<dbReference type="VEuPathDB" id="CryptoDB:GNI_057450"/>
<accession>A0A023B8M9</accession>
<feature type="region of interest" description="Disordered" evidence="1">
    <location>
        <begin position="84"/>
        <end position="106"/>
    </location>
</feature>
<feature type="compositionally biased region" description="Low complexity" evidence="1">
    <location>
        <begin position="448"/>
        <end position="469"/>
    </location>
</feature>
<evidence type="ECO:0000313" key="3">
    <source>
        <dbReference type="Proteomes" id="UP000019763"/>
    </source>
</evidence>
<proteinExistence type="predicted"/>
<dbReference type="GeneID" id="22912117"/>